<gene>
    <name evidence="1" type="ORF">C4N19_12570</name>
</gene>
<organism evidence="1 2">
    <name type="scientific">Fusobacterium mortiferum ATCC 9817</name>
    <dbReference type="NCBI Taxonomy" id="469616"/>
    <lineage>
        <taxon>Bacteria</taxon>
        <taxon>Fusobacteriati</taxon>
        <taxon>Fusobacteriota</taxon>
        <taxon>Fusobacteriia</taxon>
        <taxon>Fusobacteriales</taxon>
        <taxon>Fusobacteriaceae</taxon>
        <taxon>Fusobacterium</taxon>
    </lineage>
</organism>
<accession>A0ABM6TZK2</accession>
<dbReference type="RefSeq" id="WP_005886653.1">
    <property type="nucleotide sequence ID" value="NZ_CAXSWX010000003.1"/>
</dbReference>
<proteinExistence type="predicted"/>
<dbReference type="EMBL" id="CP028102">
    <property type="protein sequence ID" value="AVQ19877.1"/>
    <property type="molecule type" value="Genomic_DNA"/>
</dbReference>
<sequence length="128" mass="15123">MNKFDNYKLIMIYINESHKTMLEDFFDDIHFHMYTVQRKAESVWSEKLKHKNNQIWPGTDCIFLLSLPGDKVDNMLKMLKTFRASLPYEIVMAIGVIPMERTIPDISREDSVGIDEALLERLKNKKKK</sequence>
<reference evidence="2" key="1">
    <citation type="journal article" date="2018" name="MSphere">
        <title>Fusobacterium Genomics Using MinION and Illumina Sequencing Enables Genome Completion and Correction.</title>
        <authorList>
            <person name="Todd S.M."/>
            <person name="Settlage R.E."/>
            <person name="Lahmers K.K."/>
            <person name="Slade D.J."/>
        </authorList>
    </citation>
    <scope>NUCLEOTIDE SEQUENCE [LARGE SCALE GENOMIC DNA]</scope>
    <source>
        <strain evidence="2">ATCC 9817</strain>
    </source>
</reference>
<dbReference type="GeneID" id="62764376"/>
<evidence type="ECO:0000313" key="2">
    <source>
        <dbReference type="Proteomes" id="UP000240258"/>
    </source>
</evidence>
<evidence type="ECO:0000313" key="1">
    <source>
        <dbReference type="EMBL" id="AVQ19877.1"/>
    </source>
</evidence>
<dbReference type="Proteomes" id="UP000240258">
    <property type="component" value="Chromosome"/>
</dbReference>
<keyword evidence="2" id="KW-1185">Reference proteome</keyword>
<name>A0ABM6TZK2_FUSMR</name>
<dbReference type="NCBIfam" id="NF045581">
    <property type="entry name" value="PG0541_fam"/>
    <property type="match status" value="1"/>
</dbReference>
<protein>
    <submittedName>
        <fullName evidence="1">Uncharacterized protein</fullName>
    </submittedName>
</protein>